<dbReference type="GO" id="GO:0003676">
    <property type="term" value="F:nucleic acid binding"/>
    <property type="evidence" value="ECO:0007669"/>
    <property type="project" value="InterPro"/>
</dbReference>
<dbReference type="Gene3D" id="3.10.20.370">
    <property type="match status" value="1"/>
</dbReference>
<dbReference type="Gene3D" id="3.30.420.10">
    <property type="entry name" value="Ribonuclease H-like superfamily/Ribonuclease H"/>
    <property type="match status" value="1"/>
</dbReference>
<dbReference type="SUPFAM" id="SSF53098">
    <property type="entry name" value="Ribonuclease H-like"/>
    <property type="match status" value="1"/>
</dbReference>
<keyword evidence="2" id="KW-0808">Transferase</keyword>
<feature type="domain" description="Reverse transcriptase" evidence="9">
    <location>
        <begin position="510"/>
        <end position="689"/>
    </location>
</feature>
<feature type="region of interest" description="Disordered" evidence="8">
    <location>
        <begin position="1400"/>
        <end position="1431"/>
    </location>
</feature>
<dbReference type="FunFam" id="3.10.20.370:FF:000001">
    <property type="entry name" value="Retrovirus-related Pol polyprotein from transposon 17.6-like protein"/>
    <property type="match status" value="1"/>
</dbReference>
<dbReference type="CDD" id="cd00303">
    <property type="entry name" value="retropepsin_like"/>
    <property type="match status" value="1"/>
</dbReference>
<dbReference type="InterPro" id="IPR000477">
    <property type="entry name" value="RT_dom"/>
</dbReference>
<dbReference type="PROSITE" id="PS00141">
    <property type="entry name" value="ASP_PROTEASE"/>
    <property type="match status" value="1"/>
</dbReference>
<dbReference type="Gene3D" id="1.10.340.70">
    <property type="match status" value="1"/>
</dbReference>
<protein>
    <recommendedName>
        <fullName evidence="1">RNA-directed DNA polymerase</fullName>
        <ecNumber evidence="1">2.7.7.49</ecNumber>
    </recommendedName>
</protein>
<dbReference type="FunFam" id="3.30.70.270:FF:000020">
    <property type="entry name" value="Transposon Tf2-6 polyprotein-like Protein"/>
    <property type="match status" value="1"/>
</dbReference>
<evidence type="ECO:0000256" key="8">
    <source>
        <dbReference type="SAM" id="MobiDB-lite"/>
    </source>
</evidence>
<evidence type="ECO:0000259" key="9">
    <source>
        <dbReference type="PROSITE" id="PS50878"/>
    </source>
</evidence>
<evidence type="ECO:0000256" key="5">
    <source>
        <dbReference type="ARBA" id="ARBA00022759"/>
    </source>
</evidence>
<evidence type="ECO:0000256" key="1">
    <source>
        <dbReference type="ARBA" id="ARBA00012493"/>
    </source>
</evidence>
<dbReference type="InterPro" id="IPR054465">
    <property type="entry name" value="Integrase_p58-like_C"/>
</dbReference>
<dbReference type="GO" id="GO:0004190">
    <property type="term" value="F:aspartic-type endopeptidase activity"/>
    <property type="evidence" value="ECO:0007669"/>
    <property type="project" value="InterPro"/>
</dbReference>
<keyword evidence="3" id="KW-0548">Nucleotidyltransferase</keyword>
<dbReference type="InterPro" id="IPR012337">
    <property type="entry name" value="RNaseH-like_sf"/>
</dbReference>
<dbReference type="Pfam" id="PF00665">
    <property type="entry name" value="rve"/>
    <property type="match status" value="1"/>
</dbReference>
<keyword evidence="7" id="KW-0695">RNA-directed DNA polymerase</keyword>
<evidence type="ECO:0000313" key="11">
    <source>
        <dbReference type="Proteomes" id="UP000046395"/>
    </source>
</evidence>
<dbReference type="InterPro" id="IPR041588">
    <property type="entry name" value="Integrase_H2C2"/>
</dbReference>
<dbReference type="FunFam" id="1.10.340.70:FF:000001">
    <property type="entry name" value="Retrovirus-related Pol polyprotein from transposon gypsy-like Protein"/>
    <property type="match status" value="1"/>
</dbReference>
<dbReference type="InterPro" id="IPR001969">
    <property type="entry name" value="Aspartic_peptidase_AS"/>
</dbReference>
<dbReference type="Proteomes" id="UP000046395">
    <property type="component" value="Unassembled WGS sequence"/>
</dbReference>
<dbReference type="PANTHER" id="PTHR37984">
    <property type="entry name" value="PROTEIN CBG26694"/>
    <property type="match status" value="1"/>
</dbReference>
<evidence type="ECO:0000256" key="4">
    <source>
        <dbReference type="ARBA" id="ARBA00022722"/>
    </source>
</evidence>
<keyword evidence="6" id="KW-0378">Hydrolase</keyword>
<evidence type="ECO:0000256" key="6">
    <source>
        <dbReference type="ARBA" id="ARBA00022801"/>
    </source>
</evidence>
<name>A0A5S6Q2Z4_TRIMR</name>
<feature type="domain" description="Integrase catalytic" evidence="10">
    <location>
        <begin position="1065"/>
        <end position="1233"/>
    </location>
</feature>
<dbReference type="GO" id="GO:0004519">
    <property type="term" value="F:endonuclease activity"/>
    <property type="evidence" value="ECO:0007669"/>
    <property type="project" value="UniProtKB-KW"/>
</dbReference>
<dbReference type="Pfam" id="PF00078">
    <property type="entry name" value="RVT_1"/>
    <property type="match status" value="1"/>
</dbReference>
<dbReference type="InterPro" id="IPR021109">
    <property type="entry name" value="Peptidase_aspartic_dom_sf"/>
</dbReference>
<evidence type="ECO:0000256" key="2">
    <source>
        <dbReference type="ARBA" id="ARBA00022679"/>
    </source>
</evidence>
<organism evidence="11 12">
    <name type="scientific">Trichuris muris</name>
    <name type="common">Mouse whipworm</name>
    <dbReference type="NCBI Taxonomy" id="70415"/>
    <lineage>
        <taxon>Eukaryota</taxon>
        <taxon>Metazoa</taxon>
        <taxon>Ecdysozoa</taxon>
        <taxon>Nematoda</taxon>
        <taxon>Enoplea</taxon>
        <taxon>Dorylaimia</taxon>
        <taxon>Trichinellida</taxon>
        <taxon>Trichuridae</taxon>
        <taxon>Trichuris</taxon>
    </lineage>
</organism>
<dbReference type="STRING" id="70415.A0A5S6Q2Z4"/>
<dbReference type="GO" id="GO:0006508">
    <property type="term" value="P:proteolysis"/>
    <property type="evidence" value="ECO:0007669"/>
    <property type="project" value="InterPro"/>
</dbReference>
<proteinExistence type="predicted"/>
<dbReference type="WBParaSite" id="TMUE_0000001534.1">
    <property type="protein sequence ID" value="TMUE_0000001534.1"/>
    <property type="gene ID" value="WBGene00297424"/>
</dbReference>
<keyword evidence="11" id="KW-1185">Reference proteome</keyword>
<dbReference type="FunFam" id="3.30.420.10:FF:000032">
    <property type="entry name" value="Retrovirus-related Pol polyprotein from transposon 297-like Protein"/>
    <property type="match status" value="1"/>
</dbReference>
<keyword evidence="4" id="KW-0540">Nuclease</keyword>
<keyword evidence="5" id="KW-0255">Endonuclease</keyword>
<dbReference type="CDD" id="cd09274">
    <property type="entry name" value="RNase_HI_RT_Ty3"/>
    <property type="match status" value="1"/>
</dbReference>
<dbReference type="EC" id="2.7.7.49" evidence="1"/>
<dbReference type="PANTHER" id="PTHR37984:SF5">
    <property type="entry name" value="PROTEIN NYNRIN-LIKE"/>
    <property type="match status" value="1"/>
</dbReference>
<dbReference type="SUPFAM" id="SSF56672">
    <property type="entry name" value="DNA/RNA polymerases"/>
    <property type="match status" value="1"/>
</dbReference>
<dbReference type="CDD" id="cd01647">
    <property type="entry name" value="RT_LTR"/>
    <property type="match status" value="1"/>
</dbReference>
<dbReference type="PROSITE" id="PS50878">
    <property type="entry name" value="RT_POL"/>
    <property type="match status" value="1"/>
</dbReference>
<sequence length="1443" mass="164594">MAQRTGSPSKEKGGAAPGVVAPRAVVSPDVFDGTGSMRDWFESSEACADLNGWSDEEKLKWLKVRLGGQALRAFLCFSDEERKSYQIAKVKLTARFDPPEHAPLHRLEFDARGRSSSETWQSYADVLRCIAERAFPDFSPEVRDFLALQRYLKEVKDRDVAVGVRRAEPKSLDAAVRETLVQENILRATRSAHVIGHMTHDDTSATAAQLAEFMNDVTERLAKLESAVERRNSETVTGPNGGSLPAQSNQMRRTRIQCAIHLDRVNGPLDEIAIQASCQQIACGPLSVAGKINGVQVYLLIDTGAARSLLSYDTWCLVNGSKEELRPFGGRLLAIDGGEINHNGVFTAMVSIGTKLCGCEFVVTKNFAYHAILGCDFLLKYGCVIDMQNRQLTMGNSDKRIQLVSCHLSAPTLKTSFLSIDSLQPSEKDAKLCCMINESSDHLTGEQKQRFQDLVDEFQDAFAWSDENLGRTTILKHKIDTGSAKPVRQMPRRLSPLEREEVAQMIRNMERRNLIEKSVSPWASRVVPVRKRDGTLRLCVDYRALNAVTKKDAYPLPRIDEALDAMQGSVWFSTLDLMSGFWQVELEDGSQEKTAFTTHEGLYHFKVLPFGLTGAPATFQRLMEQVLSGLNWKCCVVYLDDVIIFARNYEEHLYRLREVLERLRKAGLKARPDKCKFFRKEIKYLGHVVTEDGVSPDPELTDKIVNYPEPKCLEELRSFVGLASYYRKFISGFANIAKPLHQLSEKGVSFIWNESCQKAFLELKGRISSSPILLLPDFTQPFILDTDASDVAMGAILSQIGADGLEHPVAFASKSFSKAQRNYCVTRREMLAVVTFVDYFRPYLQNRRFTLRTDHEALRWLQTSGNTDGQWARWQERLQQFDFVIMHRPGKQHLNADALSRIPCLQCGRKGEPITQRLFQAIGTVFMRQSDKAETRKRQLNDPYLRPFLLEKEKGNAACPGEGADLWERKLRENWQRLEVHDGILYRRWYSDDGSKSWLQMVIPHQMTGEVLHELHGGVLSGHLGERKTIGRVRERFYWPGYCRDVTEWVRRCSVCCARKSPVPKRIAPLQLSRVGRRWERVALDILGPLPCCPDGNRYILVIMDYFTKYAEAYGLPNQESGTVADKLVNEFICRYGIPESIHSDQGRQFESKLITDLCTKLGIRKTRTTPYRPQSDGLVERMNRSLTAMLTAYAYDNPTTWTSWLPKVMLAYRTSVHASTGETPFFLMFGQQCRMPVDLMVGEPVLPRQTQHEYVREMAKEMERAFTSVRTKLGVAQKRQKLYYDRYVHGAAYEEGDFVFMFDPSVGQKHSRKLRRPWKGPYRILKCFPGNVYRIQHLEQKRDRRVVHFDRLKPCPPDIQFDTTCNGQQGPGTVTQTDLTVGQIPSRIFKSAVHCLENQDDVLPPNTPETDERTLQQPRPKRSTKEPFWMKDFIISRKSRQH</sequence>
<evidence type="ECO:0000256" key="7">
    <source>
        <dbReference type="ARBA" id="ARBA00022918"/>
    </source>
</evidence>
<dbReference type="Gene3D" id="2.40.70.10">
    <property type="entry name" value="Acid Proteases"/>
    <property type="match status" value="1"/>
</dbReference>
<evidence type="ECO:0000313" key="12">
    <source>
        <dbReference type="WBParaSite" id="TMUE_0000001534.1"/>
    </source>
</evidence>
<dbReference type="Gene3D" id="3.30.70.270">
    <property type="match status" value="2"/>
</dbReference>
<dbReference type="GO" id="GO:0042575">
    <property type="term" value="C:DNA polymerase complex"/>
    <property type="evidence" value="ECO:0007669"/>
    <property type="project" value="UniProtKB-ARBA"/>
</dbReference>
<evidence type="ECO:0000259" key="10">
    <source>
        <dbReference type="PROSITE" id="PS50994"/>
    </source>
</evidence>
<dbReference type="GO" id="GO:0015074">
    <property type="term" value="P:DNA integration"/>
    <property type="evidence" value="ECO:0007669"/>
    <property type="project" value="InterPro"/>
</dbReference>
<accession>A0A5S6Q2Z4</accession>
<feature type="region of interest" description="Disordered" evidence="8">
    <location>
        <begin position="229"/>
        <end position="248"/>
    </location>
</feature>
<dbReference type="InterPro" id="IPR041373">
    <property type="entry name" value="RT_RNaseH"/>
</dbReference>
<dbReference type="InterPro" id="IPR050951">
    <property type="entry name" value="Retrovirus_Pol_polyprotein"/>
</dbReference>
<dbReference type="InterPro" id="IPR001584">
    <property type="entry name" value="Integrase_cat-core"/>
</dbReference>
<dbReference type="SUPFAM" id="SSF50630">
    <property type="entry name" value="Acid proteases"/>
    <property type="match status" value="1"/>
</dbReference>
<dbReference type="Pfam" id="PF17917">
    <property type="entry name" value="RT_RNaseH"/>
    <property type="match status" value="1"/>
</dbReference>
<dbReference type="PROSITE" id="PS50994">
    <property type="entry name" value="INTEGRASE"/>
    <property type="match status" value="1"/>
</dbReference>
<dbReference type="InterPro" id="IPR043502">
    <property type="entry name" value="DNA/RNA_pol_sf"/>
</dbReference>
<reference evidence="12" key="1">
    <citation type="submission" date="2019-12" db="UniProtKB">
        <authorList>
            <consortium name="WormBaseParasite"/>
        </authorList>
    </citation>
    <scope>IDENTIFICATION</scope>
</reference>
<dbReference type="InterPro" id="IPR036397">
    <property type="entry name" value="RNaseH_sf"/>
</dbReference>
<dbReference type="Gene3D" id="3.10.10.10">
    <property type="entry name" value="HIV Type 1 Reverse Transcriptase, subunit A, domain 1"/>
    <property type="match status" value="1"/>
</dbReference>
<evidence type="ECO:0000256" key="3">
    <source>
        <dbReference type="ARBA" id="ARBA00022695"/>
    </source>
</evidence>
<dbReference type="Pfam" id="PF17921">
    <property type="entry name" value="Integrase_H2C2"/>
    <property type="match status" value="1"/>
</dbReference>
<dbReference type="InterPro" id="IPR043128">
    <property type="entry name" value="Rev_trsase/Diguanyl_cyclase"/>
</dbReference>
<dbReference type="GO" id="GO:0003964">
    <property type="term" value="F:RNA-directed DNA polymerase activity"/>
    <property type="evidence" value="ECO:0007669"/>
    <property type="project" value="UniProtKB-KW"/>
</dbReference>
<dbReference type="Pfam" id="PF22938">
    <property type="entry name" value="Integrase_p58_C"/>
    <property type="match status" value="1"/>
</dbReference>